<comment type="caution">
    <text evidence="1">The sequence shown here is derived from an EMBL/GenBank/DDBJ whole genome shotgun (WGS) entry which is preliminary data.</text>
</comment>
<sequence>MKASQDTFSGYQVPESVKRLLMQAVDNWENTAIADEYMNQALAKAEAYPDILVAAYRYFYYKGNNPMALQMAEKILATVKRAENLPDDWEKLKPILTIRRQEPEIRRYLNAYAATGFILAKMGEVQQAKAVTEKIQDIDHESEFGASIVLDILTR</sequence>
<organism evidence="1 2">
    <name type="scientific">Microseira wollei NIES-4236</name>
    <dbReference type="NCBI Taxonomy" id="2530354"/>
    <lineage>
        <taxon>Bacteria</taxon>
        <taxon>Bacillati</taxon>
        <taxon>Cyanobacteriota</taxon>
        <taxon>Cyanophyceae</taxon>
        <taxon>Oscillatoriophycideae</taxon>
        <taxon>Aerosakkonematales</taxon>
        <taxon>Aerosakkonemataceae</taxon>
        <taxon>Microseira</taxon>
    </lineage>
</organism>
<dbReference type="RefSeq" id="WP_226592222.1">
    <property type="nucleotide sequence ID" value="NZ_BLAY01000221.1"/>
</dbReference>
<dbReference type="InterPro" id="IPR011990">
    <property type="entry name" value="TPR-like_helical_dom_sf"/>
</dbReference>
<proteinExistence type="predicted"/>
<evidence type="ECO:0008006" key="3">
    <source>
        <dbReference type="Google" id="ProtNLM"/>
    </source>
</evidence>
<dbReference type="AlphaFoldDB" id="A0AAV3XP41"/>
<accession>A0AAV3XP41</accession>
<dbReference type="EMBL" id="BLAY01000221">
    <property type="protein sequence ID" value="GET43423.1"/>
    <property type="molecule type" value="Genomic_DNA"/>
</dbReference>
<reference evidence="1" key="1">
    <citation type="submission" date="2019-10" db="EMBL/GenBank/DDBJ databases">
        <title>Draft genome sequece of Microseira wollei NIES-4236.</title>
        <authorList>
            <person name="Yamaguchi H."/>
            <person name="Suzuki S."/>
            <person name="Kawachi M."/>
        </authorList>
    </citation>
    <scope>NUCLEOTIDE SEQUENCE</scope>
    <source>
        <strain evidence="1">NIES-4236</strain>
    </source>
</reference>
<name>A0AAV3XP41_9CYAN</name>
<gene>
    <name evidence="1" type="ORF">MiSe_82460</name>
</gene>
<keyword evidence="2" id="KW-1185">Reference proteome</keyword>
<evidence type="ECO:0000313" key="1">
    <source>
        <dbReference type="EMBL" id="GET43423.1"/>
    </source>
</evidence>
<evidence type="ECO:0000313" key="2">
    <source>
        <dbReference type="Proteomes" id="UP001050975"/>
    </source>
</evidence>
<dbReference type="Proteomes" id="UP001050975">
    <property type="component" value="Unassembled WGS sequence"/>
</dbReference>
<dbReference type="Gene3D" id="1.25.40.10">
    <property type="entry name" value="Tetratricopeptide repeat domain"/>
    <property type="match status" value="1"/>
</dbReference>
<protein>
    <recommendedName>
        <fullName evidence="3">TPR repeat-containing protein</fullName>
    </recommendedName>
</protein>